<dbReference type="InterPro" id="IPR050736">
    <property type="entry name" value="Sensor_HK_Regulatory"/>
</dbReference>
<dbReference type="InterPro" id="IPR003594">
    <property type="entry name" value="HATPase_dom"/>
</dbReference>
<dbReference type="InterPro" id="IPR036890">
    <property type="entry name" value="HATPase_C_sf"/>
</dbReference>
<keyword evidence="11" id="KW-0732">Signal</keyword>
<dbReference type="SUPFAM" id="SSF47384">
    <property type="entry name" value="Homodimeric domain of signal transducing histidine kinase"/>
    <property type="match status" value="1"/>
</dbReference>
<dbReference type="SMART" id="SM00388">
    <property type="entry name" value="HisKA"/>
    <property type="match status" value="1"/>
</dbReference>
<dbReference type="PANTHER" id="PTHR43711:SF1">
    <property type="entry name" value="HISTIDINE KINASE 1"/>
    <property type="match status" value="1"/>
</dbReference>
<keyword evidence="9" id="KW-0902">Two-component regulatory system</keyword>
<evidence type="ECO:0000256" key="8">
    <source>
        <dbReference type="ARBA" id="ARBA00022989"/>
    </source>
</evidence>
<evidence type="ECO:0000256" key="11">
    <source>
        <dbReference type="SAM" id="SignalP"/>
    </source>
</evidence>
<feature type="chain" id="PRO_5011693388" description="histidine kinase" evidence="11">
    <location>
        <begin position="21"/>
        <end position="583"/>
    </location>
</feature>
<dbReference type="Pfam" id="PF00512">
    <property type="entry name" value="HisKA"/>
    <property type="match status" value="1"/>
</dbReference>
<protein>
    <recommendedName>
        <fullName evidence="3">histidine kinase</fullName>
        <ecNumber evidence="3">2.7.13.3</ecNumber>
    </recommendedName>
</protein>
<dbReference type="CDD" id="cd06225">
    <property type="entry name" value="HAMP"/>
    <property type="match status" value="1"/>
</dbReference>
<dbReference type="Proteomes" id="UP000199025">
    <property type="component" value="Unassembled WGS sequence"/>
</dbReference>
<dbReference type="PRINTS" id="PR00344">
    <property type="entry name" value="BCTRLSENSOR"/>
</dbReference>
<evidence type="ECO:0000256" key="2">
    <source>
        <dbReference type="ARBA" id="ARBA00004236"/>
    </source>
</evidence>
<gene>
    <name evidence="14" type="ORF">SAMN05421835_1203</name>
</gene>
<evidence type="ECO:0000256" key="3">
    <source>
        <dbReference type="ARBA" id="ARBA00012438"/>
    </source>
</evidence>
<dbReference type="STRING" id="115433.SAMN05421835_1203"/>
<dbReference type="PROSITE" id="PS50885">
    <property type="entry name" value="HAMP"/>
    <property type="match status" value="1"/>
</dbReference>
<dbReference type="SUPFAM" id="SSF55874">
    <property type="entry name" value="ATPase domain of HSP90 chaperone/DNA topoisomerase II/histidine kinase"/>
    <property type="match status" value="1"/>
</dbReference>
<name>A0A1I3Z5J3_9PSEU</name>
<dbReference type="PROSITE" id="PS50109">
    <property type="entry name" value="HIS_KIN"/>
    <property type="match status" value="1"/>
</dbReference>
<dbReference type="Gene3D" id="1.10.287.130">
    <property type="match status" value="1"/>
</dbReference>
<dbReference type="Pfam" id="PF02518">
    <property type="entry name" value="HATPase_c"/>
    <property type="match status" value="1"/>
</dbReference>
<evidence type="ECO:0000313" key="14">
    <source>
        <dbReference type="EMBL" id="SFK39332.1"/>
    </source>
</evidence>
<keyword evidence="15" id="KW-1185">Reference proteome</keyword>
<evidence type="ECO:0000259" key="12">
    <source>
        <dbReference type="PROSITE" id="PS50109"/>
    </source>
</evidence>
<dbReference type="SMART" id="SM00387">
    <property type="entry name" value="HATPase_c"/>
    <property type="match status" value="1"/>
</dbReference>
<keyword evidence="7 14" id="KW-0418">Kinase</keyword>
<reference evidence="14 15" key="1">
    <citation type="submission" date="2016-10" db="EMBL/GenBank/DDBJ databases">
        <authorList>
            <person name="de Groot N.N."/>
        </authorList>
    </citation>
    <scope>NUCLEOTIDE SEQUENCE [LARGE SCALE GENOMIC DNA]</scope>
    <source>
        <strain evidence="14 15">DSM 44468</strain>
    </source>
</reference>
<dbReference type="AlphaFoldDB" id="A0A1I3Z5J3"/>
<dbReference type="Gene3D" id="6.10.340.10">
    <property type="match status" value="1"/>
</dbReference>
<evidence type="ECO:0000259" key="13">
    <source>
        <dbReference type="PROSITE" id="PS50885"/>
    </source>
</evidence>
<evidence type="ECO:0000256" key="1">
    <source>
        <dbReference type="ARBA" id="ARBA00000085"/>
    </source>
</evidence>
<feature type="region of interest" description="Disordered" evidence="10">
    <location>
        <begin position="113"/>
        <end position="133"/>
    </location>
</feature>
<dbReference type="CDD" id="cd00075">
    <property type="entry name" value="HATPase"/>
    <property type="match status" value="1"/>
</dbReference>
<dbReference type="EC" id="2.7.13.3" evidence="3"/>
<dbReference type="Pfam" id="PF00672">
    <property type="entry name" value="HAMP"/>
    <property type="match status" value="1"/>
</dbReference>
<dbReference type="FunFam" id="3.30.565.10:FF:000006">
    <property type="entry name" value="Sensor histidine kinase WalK"/>
    <property type="match status" value="1"/>
</dbReference>
<dbReference type="SMART" id="SM00304">
    <property type="entry name" value="HAMP"/>
    <property type="match status" value="1"/>
</dbReference>
<dbReference type="InterPro" id="IPR005467">
    <property type="entry name" value="His_kinase_dom"/>
</dbReference>
<feature type="domain" description="Histidine kinase" evidence="12">
    <location>
        <begin position="374"/>
        <end position="583"/>
    </location>
</feature>
<evidence type="ECO:0000256" key="4">
    <source>
        <dbReference type="ARBA" id="ARBA00022553"/>
    </source>
</evidence>
<dbReference type="CDD" id="cd00082">
    <property type="entry name" value="HisKA"/>
    <property type="match status" value="1"/>
</dbReference>
<sequence>MRRSLLARLVGLSLAVAALAVGATAVLATYGTGSQLRDELAADAALLPTDSAILAQLYTYADEHRGWDGVEALVRELAERTGRRIALAAPGGEPFADSAALLGKGAAALPSTPAARIDATRPPPGTGRPEPNVVVREPSLGVDIGFYVWQLTEEEQRERQAHVQEALDCLRRTAADRTVPNRQISERGSGAAPQDPCVPTALSAPSAATRALDDRVVDLAAPCLTAHGLAFETGTDQAGARVLRPRQAVSPQWTGCVENARAEAKEPYVAAPADLYLGESDRFDPFSPEGWLRTAATAAAVLAVAAVVTVWAGRRLVRPISALTAAARRMANGDRAARVQVHGNDEVTRLAAAFNTMADAIGRTERHRRAFVSDVTHELRTPLANVRTHLEAVQDGVLPLDPALVASLLEEQVLLERLVADLHDLALADAGMLRVHPEDRQAADLAGQAVAAHRARAEAAAVELRVVAAEPVVVHADPTRLRQALGNLVSNAIRHTPAGGTVSVTVLGRAHAVEFTVTDTGPGIAEEHLPHVFDRFYRASASPGGSGLGLAIAKHLVEAHGGTLTVASTPGRGSAFTIRLPTR</sequence>
<dbReference type="InterPro" id="IPR004358">
    <property type="entry name" value="Sig_transdc_His_kin-like_C"/>
</dbReference>
<dbReference type="InterPro" id="IPR036097">
    <property type="entry name" value="HisK_dim/P_sf"/>
</dbReference>
<proteinExistence type="predicted"/>
<organism evidence="14 15">
    <name type="scientific">Amycolatopsis sacchari</name>
    <dbReference type="NCBI Taxonomy" id="115433"/>
    <lineage>
        <taxon>Bacteria</taxon>
        <taxon>Bacillati</taxon>
        <taxon>Actinomycetota</taxon>
        <taxon>Actinomycetes</taxon>
        <taxon>Pseudonocardiales</taxon>
        <taxon>Pseudonocardiaceae</taxon>
        <taxon>Amycolatopsis</taxon>
    </lineage>
</organism>
<dbReference type="InterPro" id="IPR003660">
    <property type="entry name" value="HAMP_dom"/>
</dbReference>
<evidence type="ECO:0000313" key="15">
    <source>
        <dbReference type="Proteomes" id="UP000199025"/>
    </source>
</evidence>
<dbReference type="RefSeq" id="WP_091513010.1">
    <property type="nucleotide sequence ID" value="NZ_FORP01000020.1"/>
</dbReference>
<evidence type="ECO:0000256" key="6">
    <source>
        <dbReference type="ARBA" id="ARBA00022692"/>
    </source>
</evidence>
<evidence type="ECO:0000256" key="5">
    <source>
        <dbReference type="ARBA" id="ARBA00022679"/>
    </source>
</evidence>
<comment type="catalytic activity">
    <reaction evidence="1">
        <text>ATP + protein L-histidine = ADP + protein N-phospho-L-histidine.</text>
        <dbReference type="EC" id="2.7.13.3"/>
    </reaction>
</comment>
<keyword evidence="8" id="KW-1133">Transmembrane helix</keyword>
<keyword evidence="6" id="KW-0812">Transmembrane</keyword>
<dbReference type="GO" id="GO:0005886">
    <property type="term" value="C:plasma membrane"/>
    <property type="evidence" value="ECO:0007669"/>
    <property type="project" value="UniProtKB-SubCell"/>
</dbReference>
<dbReference type="GO" id="GO:0000155">
    <property type="term" value="F:phosphorelay sensor kinase activity"/>
    <property type="evidence" value="ECO:0007669"/>
    <property type="project" value="InterPro"/>
</dbReference>
<keyword evidence="8" id="KW-0472">Membrane</keyword>
<evidence type="ECO:0000256" key="10">
    <source>
        <dbReference type="SAM" id="MobiDB-lite"/>
    </source>
</evidence>
<feature type="signal peptide" evidence="11">
    <location>
        <begin position="1"/>
        <end position="20"/>
    </location>
</feature>
<keyword evidence="4" id="KW-0597">Phosphoprotein</keyword>
<dbReference type="InterPro" id="IPR003661">
    <property type="entry name" value="HisK_dim/P_dom"/>
</dbReference>
<evidence type="ECO:0000256" key="9">
    <source>
        <dbReference type="ARBA" id="ARBA00023012"/>
    </source>
</evidence>
<keyword evidence="5" id="KW-0808">Transferase</keyword>
<dbReference type="PANTHER" id="PTHR43711">
    <property type="entry name" value="TWO-COMPONENT HISTIDINE KINASE"/>
    <property type="match status" value="1"/>
</dbReference>
<dbReference type="SUPFAM" id="SSF158472">
    <property type="entry name" value="HAMP domain-like"/>
    <property type="match status" value="1"/>
</dbReference>
<feature type="domain" description="HAMP" evidence="13">
    <location>
        <begin position="314"/>
        <end position="366"/>
    </location>
</feature>
<evidence type="ECO:0000256" key="7">
    <source>
        <dbReference type="ARBA" id="ARBA00022777"/>
    </source>
</evidence>
<dbReference type="OrthoDB" id="9757990at2"/>
<accession>A0A1I3Z5J3</accession>
<dbReference type="EMBL" id="FORP01000020">
    <property type="protein sequence ID" value="SFK39332.1"/>
    <property type="molecule type" value="Genomic_DNA"/>
</dbReference>
<dbReference type="Gene3D" id="3.30.565.10">
    <property type="entry name" value="Histidine kinase-like ATPase, C-terminal domain"/>
    <property type="match status" value="1"/>
</dbReference>
<comment type="subcellular location">
    <subcellularLocation>
        <location evidence="2">Cell membrane</location>
    </subcellularLocation>
</comment>